<dbReference type="SUPFAM" id="SSF50998">
    <property type="entry name" value="Quinoprotein alcohol dehydrogenase-like"/>
    <property type="match status" value="1"/>
</dbReference>
<evidence type="ECO:0000256" key="3">
    <source>
        <dbReference type="ARBA" id="ARBA00022741"/>
    </source>
</evidence>
<evidence type="ECO:0000259" key="9">
    <source>
        <dbReference type="PROSITE" id="PS50011"/>
    </source>
</evidence>
<dbReference type="RefSeq" id="WP_099259919.1">
    <property type="nucleotide sequence ID" value="NZ_NIZW01000003.1"/>
</dbReference>
<keyword evidence="8" id="KW-0472">Membrane</keyword>
<name>A0A2G1WB76_9BACT</name>
<dbReference type="InterPro" id="IPR015943">
    <property type="entry name" value="WD40/YVTN_repeat-like_dom_sf"/>
</dbReference>
<keyword evidence="10" id="KW-0418">Kinase</keyword>
<reference evidence="10 11" key="1">
    <citation type="submission" date="2017-06" db="EMBL/GenBank/DDBJ databases">
        <title>Description of Rhodopirellula bahusiensis sp. nov.</title>
        <authorList>
            <person name="Kizina J."/>
            <person name="Harder J."/>
        </authorList>
    </citation>
    <scope>NUCLEOTIDE SEQUENCE [LARGE SCALE GENOMIC DNA]</scope>
    <source>
        <strain evidence="10 11">SWK21</strain>
    </source>
</reference>
<gene>
    <name evidence="10" type="ORF">CEE69_06500</name>
</gene>
<keyword evidence="1 5" id="KW-0853">WD repeat</keyword>
<organism evidence="10 11">
    <name type="scientific">Rhodopirellula bahusiensis</name>
    <dbReference type="NCBI Taxonomy" id="2014065"/>
    <lineage>
        <taxon>Bacteria</taxon>
        <taxon>Pseudomonadati</taxon>
        <taxon>Planctomycetota</taxon>
        <taxon>Planctomycetia</taxon>
        <taxon>Pirellulales</taxon>
        <taxon>Pirellulaceae</taxon>
        <taxon>Rhodopirellula</taxon>
    </lineage>
</organism>
<feature type="repeat" description="WD" evidence="5">
    <location>
        <begin position="1412"/>
        <end position="1453"/>
    </location>
</feature>
<accession>A0A2G1WB76</accession>
<feature type="repeat" description="WD" evidence="5">
    <location>
        <begin position="1835"/>
        <end position="1867"/>
    </location>
</feature>
<dbReference type="GO" id="GO:0005524">
    <property type="term" value="F:ATP binding"/>
    <property type="evidence" value="ECO:0007669"/>
    <property type="project" value="UniProtKB-UniRule"/>
</dbReference>
<feature type="repeat" description="WD" evidence="5">
    <location>
        <begin position="1192"/>
        <end position="1234"/>
    </location>
</feature>
<evidence type="ECO:0000256" key="1">
    <source>
        <dbReference type="ARBA" id="ARBA00022574"/>
    </source>
</evidence>
<proteinExistence type="predicted"/>
<dbReference type="Proteomes" id="UP000225740">
    <property type="component" value="Unassembled WGS sequence"/>
</dbReference>
<feature type="repeat" description="WD" evidence="5">
    <location>
        <begin position="1322"/>
        <end position="1363"/>
    </location>
</feature>
<evidence type="ECO:0000313" key="10">
    <source>
        <dbReference type="EMBL" id="PHQ36292.1"/>
    </source>
</evidence>
<dbReference type="InterPro" id="IPR036322">
    <property type="entry name" value="WD40_repeat_dom_sf"/>
</dbReference>
<feature type="region of interest" description="Disordered" evidence="7">
    <location>
        <begin position="1"/>
        <end position="48"/>
    </location>
</feature>
<dbReference type="PROSITE" id="PS00107">
    <property type="entry name" value="PROTEIN_KINASE_ATP"/>
    <property type="match status" value="1"/>
</dbReference>
<comment type="caution">
    <text evidence="10">The sequence shown here is derived from an EMBL/GenBank/DDBJ whole genome shotgun (WGS) entry which is preliminary data.</text>
</comment>
<keyword evidence="11" id="KW-1185">Reference proteome</keyword>
<dbReference type="PROSITE" id="PS00108">
    <property type="entry name" value="PROTEIN_KINASE_ST"/>
    <property type="match status" value="1"/>
</dbReference>
<dbReference type="InterPro" id="IPR000719">
    <property type="entry name" value="Prot_kinase_dom"/>
</dbReference>
<evidence type="ECO:0000256" key="7">
    <source>
        <dbReference type="SAM" id="MobiDB-lite"/>
    </source>
</evidence>
<sequence>MTNDKDRQGEPDHGMPEDENATENHFDLDETVEETDPQQRNDHRGLGETIDHADLDATLDEGEIVPAAPSDDPDATVSDLDQTVEKTNLTVEDSDQTIDENDFTVVDADATVTDASSTVSDLDATVEEDADFDPDATLVETDLTLTDANVTVIDESLTEANATIPETEATVDLNATLDQTAENSLPTIRSNSETHEDSGDSNAATAGTILTDEDIGQTINPRELTSEDVTYWSKLSQEFHTGAATVASFSEFGSAVAGSSLPLRGRQVTTPQESETEASDYRLVRLLGKGGMGNVFVARQGSLDRLIAVKIIKPLEDDKRDALRKQGRLESTENSRRQQFLTEAVITGDLDHPNIVPIHDVAVTGENTLFYAMKRVVGTPWNKVIGEKSRDENLEILIKVADAIAFAHTRGIIHRDIKPENVMLGDFGVVMVMDWGIALALPQFEKLSSITPAKGLGGTPSFMAPEMATGPLEAIGPAADIYLLGATLFMIVTGKAPHHAKNVRECLRAVATNEIRDVDPRHEGELLNIARKAMATRIEDRYASVVEFQEAIREYRSHSESISLAARATDDLNKAEQTLSYTLFSRATFGFEEALHLWDGNQAARDGMARARLAHASAAHDNEDFDLGLSLLKPDGVLLHESPEHEEMAMKLEQAIQDRKARESRFKFLKRAVAAMLLFIFVGGAFALVTINAKEKEARRQASRAEEQTRIAKEQEQVALKEKRTATEQKNIAEEQRKNAESQKAVAEKQKALAEKRRKEAEKQRKIANEQTELAKANERTAIENREQAERNEVRANKNAEKARVSAEAARVAQAEAEYESYVSQIGLAKARVDRNEFSDARRILSKLADGYRERFPKEPLPWELRWLSATVRQSKTVASLPVIADQLLLAQAPTSESRRGLIVQDDGRIATFSLASSGQLTMAEAWDDPNGGFVTATAMNASGEQVAIGMLDGKIEIWNGDLSKRISRLPTHDGPVSDLGFADSNTLVSSSTDRTVRIWDLISNGDDGFPTFNEHWHVGPVTQVTAVRDGETVWVAAAVNDSARGRVAVWNIGVGGADAGTRVGRFMRHDSEVSAVSAWMEDDSPVFASGDTDGNVFVWDQEDLVDADPKKNIESAVQNLASVDASKSNVDVSTALSETTPIHRGGVQAIRYDGTLDRLITAGKDYVVRTWTRADVPSEAELGPWARERSLRGHGGAVKSAVFVPASGGDVLSLGDDQTLRYWESETGRLDSGLEDNLTSTQPKGDQNLAADGLDAFETAAHEDEIWSARFSPDGTKVVTSSRDHTARVLSIDSNTSRFDTRLTISSDEQSSPAEDGGTLEEGSAFGAMSMRMDPVHRRLFLGNADATVRIWDIDRGTELGSVRGTGLNDVLAVSKDGSLLATGSSSTESDVLVWKLDPSKQISPRLLHRLNGHEESVAALAISPDSHWLFSGDRAGRGRVWDLQTGEPVGGPIDDFLGFRINTASFAGDSESVWVGSDNQSLMRWRWSDRSWADRYDTDGFVMDLVVSPDGRQAITIDQSKRTDRTIASVTWWDLPSGRQQRLLSETFSKDQTSVFGGRPNFGGAAFSTDGRLARLVVTPAGDRSSRVETWDLSSEIGTAKRVAAVELPERIGECTAVASLQGDRFVTMHGNAAFRWDGDSNSHLMSYRAHGAVTRATFADGDRRVITASRSVKVWDAETGKTIGKLESPHEGTVRAIAISPTETFRLATGGDDSRVRVWDFEENSGTFQSVSRWNDPVLQGGIASLDFSPDGSCLLATTNQGAATLMRMDGEETLNLMADPSLGKLNVGRFSKDSKWVAVGGSDNVARMWDVEKWFANPRFGTADIEAPIQMIGHAEPISDLAVLSNPLRLFTASEDRSVRVWDPIAQGANRDEQARLGRELLELRGHKDALSALDLTEKGDLMMTASEDGTVRLWPAATSSD</sequence>
<dbReference type="EMBL" id="NIZW01000003">
    <property type="protein sequence ID" value="PHQ36292.1"/>
    <property type="molecule type" value="Genomic_DNA"/>
</dbReference>
<dbReference type="PROSITE" id="PS50082">
    <property type="entry name" value="WD_REPEATS_2"/>
    <property type="match status" value="10"/>
</dbReference>
<feature type="repeat" description="WD" evidence="5">
    <location>
        <begin position="1794"/>
        <end position="1816"/>
    </location>
</feature>
<dbReference type="InterPro" id="IPR011047">
    <property type="entry name" value="Quinoprotein_ADH-like_sf"/>
</dbReference>
<dbReference type="PROSITE" id="PS50011">
    <property type="entry name" value="PROTEIN_KINASE_DOM"/>
    <property type="match status" value="1"/>
</dbReference>
<dbReference type="InterPro" id="IPR008271">
    <property type="entry name" value="Ser/Thr_kinase_AS"/>
</dbReference>
<dbReference type="InterPro" id="IPR050349">
    <property type="entry name" value="WD_LIS1/nudF_dynein_reg"/>
</dbReference>
<keyword evidence="2" id="KW-0677">Repeat</keyword>
<dbReference type="PROSITE" id="PS00678">
    <property type="entry name" value="WD_REPEATS_1"/>
    <property type="match status" value="3"/>
</dbReference>
<evidence type="ECO:0000256" key="8">
    <source>
        <dbReference type="SAM" id="Phobius"/>
    </source>
</evidence>
<feature type="binding site" evidence="6">
    <location>
        <position position="310"/>
    </location>
    <ligand>
        <name>ATP</name>
        <dbReference type="ChEBI" id="CHEBI:30616"/>
    </ligand>
</feature>
<feature type="compositionally biased region" description="Basic and acidic residues" evidence="7">
    <location>
        <begin position="37"/>
        <end position="48"/>
    </location>
</feature>
<keyword evidence="3 6" id="KW-0547">Nucleotide-binding</keyword>
<feature type="domain" description="Protein kinase" evidence="9">
    <location>
        <begin position="281"/>
        <end position="556"/>
    </location>
</feature>
<dbReference type="Gene3D" id="3.30.200.20">
    <property type="entry name" value="Phosphorylase Kinase, domain 1"/>
    <property type="match status" value="1"/>
</dbReference>
<keyword evidence="4 6" id="KW-0067">ATP-binding</keyword>
<dbReference type="InterPro" id="IPR017441">
    <property type="entry name" value="Protein_kinase_ATP_BS"/>
</dbReference>
<dbReference type="PANTHER" id="PTHR44129">
    <property type="entry name" value="WD REPEAT-CONTAINING PROTEIN POP1"/>
    <property type="match status" value="1"/>
</dbReference>
<dbReference type="SUPFAM" id="SSF50978">
    <property type="entry name" value="WD40 repeat-like"/>
    <property type="match status" value="2"/>
</dbReference>
<dbReference type="Gene3D" id="2.130.10.10">
    <property type="entry name" value="YVTN repeat-like/Quinoprotein amine dehydrogenase"/>
    <property type="match status" value="6"/>
</dbReference>
<keyword evidence="8" id="KW-1133">Transmembrane helix</keyword>
<dbReference type="CDD" id="cd14014">
    <property type="entry name" value="STKc_PknB_like"/>
    <property type="match status" value="1"/>
</dbReference>
<dbReference type="PROSITE" id="PS50294">
    <property type="entry name" value="WD_REPEATS_REGION"/>
    <property type="match status" value="5"/>
</dbReference>
<feature type="compositionally biased region" description="Basic and acidic residues" evidence="7">
    <location>
        <begin position="702"/>
        <end position="768"/>
    </location>
</feature>
<dbReference type="Pfam" id="PF00400">
    <property type="entry name" value="WD40"/>
    <property type="match status" value="8"/>
</dbReference>
<feature type="repeat" description="WD" evidence="5">
    <location>
        <begin position="1067"/>
        <end position="1101"/>
    </location>
</feature>
<dbReference type="PRINTS" id="PR00320">
    <property type="entry name" value="GPROTEINBRPT"/>
</dbReference>
<feature type="repeat" description="WD" evidence="5">
    <location>
        <begin position="1690"/>
        <end position="1732"/>
    </location>
</feature>
<dbReference type="GeneID" id="90607865"/>
<dbReference type="SMART" id="SM00220">
    <property type="entry name" value="S_TKc"/>
    <property type="match status" value="1"/>
</dbReference>
<feature type="compositionally biased region" description="Polar residues" evidence="7">
    <location>
        <begin position="182"/>
        <end position="191"/>
    </location>
</feature>
<evidence type="ECO:0000313" key="11">
    <source>
        <dbReference type="Proteomes" id="UP000225740"/>
    </source>
</evidence>
<dbReference type="InterPro" id="IPR001680">
    <property type="entry name" value="WD40_rpt"/>
</dbReference>
<keyword evidence="8" id="KW-0812">Transmembrane</keyword>
<feature type="repeat" description="WD" evidence="5">
    <location>
        <begin position="970"/>
        <end position="1002"/>
    </location>
</feature>
<evidence type="ECO:0000256" key="5">
    <source>
        <dbReference type="PROSITE-ProRule" id="PRU00221"/>
    </source>
</evidence>
<feature type="region of interest" description="Disordered" evidence="7">
    <location>
        <begin position="182"/>
        <end position="207"/>
    </location>
</feature>
<dbReference type="SMART" id="SM00320">
    <property type="entry name" value="WD40"/>
    <property type="match status" value="15"/>
</dbReference>
<evidence type="ECO:0000256" key="4">
    <source>
        <dbReference type="ARBA" id="ARBA00022840"/>
    </source>
</evidence>
<feature type="repeat" description="WD" evidence="5">
    <location>
        <begin position="1888"/>
        <end position="1926"/>
    </location>
</feature>
<dbReference type="Gene3D" id="1.10.510.10">
    <property type="entry name" value="Transferase(Phosphotransferase) domain 1"/>
    <property type="match status" value="1"/>
</dbReference>
<feature type="compositionally biased region" description="Basic and acidic residues" evidence="7">
    <location>
        <begin position="1"/>
        <end position="28"/>
    </location>
</feature>
<evidence type="ECO:0000256" key="2">
    <source>
        <dbReference type="ARBA" id="ARBA00022737"/>
    </source>
</evidence>
<dbReference type="OrthoDB" id="9765809at2"/>
<keyword evidence="10" id="KW-0808">Transferase</keyword>
<dbReference type="InterPro" id="IPR019775">
    <property type="entry name" value="WD40_repeat_CS"/>
</dbReference>
<protein>
    <submittedName>
        <fullName evidence="10">Protein kinase</fullName>
    </submittedName>
</protein>
<dbReference type="InterPro" id="IPR020472">
    <property type="entry name" value="WD40_PAC1"/>
</dbReference>
<dbReference type="GO" id="GO:0004672">
    <property type="term" value="F:protein kinase activity"/>
    <property type="evidence" value="ECO:0007669"/>
    <property type="project" value="InterPro"/>
</dbReference>
<feature type="compositionally biased region" description="Basic and acidic residues" evidence="7">
    <location>
        <begin position="776"/>
        <end position="798"/>
    </location>
</feature>
<dbReference type="InterPro" id="IPR011009">
    <property type="entry name" value="Kinase-like_dom_sf"/>
</dbReference>
<feature type="region of interest" description="Disordered" evidence="7">
    <location>
        <begin position="702"/>
        <end position="798"/>
    </location>
</feature>
<evidence type="ECO:0000256" key="6">
    <source>
        <dbReference type="PROSITE-ProRule" id="PRU10141"/>
    </source>
</evidence>
<dbReference type="Pfam" id="PF00069">
    <property type="entry name" value="Pkinase"/>
    <property type="match status" value="1"/>
</dbReference>
<dbReference type="SUPFAM" id="SSF56112">
    <property type="entry name" value="Protein kinase-like (PK-like)"/>
    <property type="match status" value="1"/>
</dbReference>
<feature type="transmembrane region" description="Helical" evidence="8">
    <location>
        <begin position="672"/>
        <end position="691"/>
    </location>
</feature>
<feature type="repeat" description="WD" evidence="5">
    <location>
        <begin position="1260"/>
        <end position="1301"/>
    </location>
</feature>